<dbReference type="AlphaFoldDB" id="A0A511DBT4"/>
<keyword evidence="1" id="KW-0285">Flavoprotein</keyword>
<reference evidence="6 7" key="1">
    <citation type="submission" date="2019-07" db="EMBL/GenBank/DDBJ databases">
        <title>Whole genome shotgun sequence of Pseudonocardia sulfidoxydans NBRC 16205.</title>
        <authorList>
            <person name="Hosoyama A."/>
            <person name="Uohara A."/>
            <person name="Ohji S."/>
            <person name="Ichikawa N."/>
        </authorList>
    </citation>
    <scope>NUCLEOTIDE SEQUENCE [LARGE SCALE GENOMIC DNA]</scope>
    <source>
        <strain evidence="6 7">NBRC 16205</strain>
    </source>
</reference>
<evidence type="ECO:0000313" key="7">
    <source>
        <dbReference type="Proteomes" id="UP000321685"/>
    </source>
</evidence>
<organism evidence="6 7">
    <name type="scientific">Pseudonocardia sulfidoxydans NBRC 16205</name>
    <dbReference type="NCBI Taxonomy" id="1223511"/>
    <lineage>
        <taxon>Bacteria</taxon>
        <taxon>Bacillati</taxon>
        <taxon>Actinomycetota</taxon>
        <taxon>Actinomycetes</taxon>
        <taxon>Pseudonocardiales</taxon>
        <taxon>Pseudonocardiaceae</taxon>
        <taxon>Pseudonocardia</taxon>
    </lineage>
</organism>
<name>A0A511DBT4_9PSEU</name>
<keyword evidence="7" id="KW-1185">Reference proteome</keyword>
<protein>
    <submittedName>
        <fullName evidence="6">LLM class F420-dependent oxidoreductase</fullName>
    </submittedName>
</protein>
<evidence type="ECO:0000259" key="5">
    <source>
        <dbReference type="Pfam" id="PF00296"/>
    </source>
</evidence>
<proteinExistence type="predicted"/>
<evidence type="ECO:0000256" key="4">
    <source>
        <dbReference type="ARBA" id="ARBA00023033"/>
    </source>
</evidence>
<accession>A0A511DBT4</accession>
<keyword evidence="2" id="KW-0288">FMN</keyword>
<dbReference type="Gene3D" id="3.20.20.30">
    <property type="entry name" value="Luciferase-like domain"/>
    <property type="match status" value="1"/>
</dbReference>
<dbReference type="SUPFAM" id="SSF51679">
    <property type="entry name" value="Bacterial luciferase-like"/>
    <property type="match status" value="1"/>
</dbReference>
<dbReference type="OrthoDB" id="4074025at2"/>
<dbReference type="Proteomes" id="UP000321685">
    <property type="component" value="Unassembled WGS sequence"/>
</dbReference>
<dbReference type="GO" id="GO:0046306">
    <property type="term" value="P:alkanesulfonate catabolic process"/>
    <property type="evidence" value="ECO:0007669"/>
    <property type="project" value="TreeGrafter"/>
</dbReference>
<feature type="domain" description="Luciferase-like" evidence="5">
    <location>
        <begin position="18"/>
        <end position="238"/>
    </location>
</feature>
<dbReference type="InterPro" id="IPR019921">
    <property type="entry name" value="Lucif-like_OxRdtase_Rv2161c"/>
</dbReference>
<gene>
    <name evidence="6" type="ORF">PSU4_12160</name>
</gene>
<keyword evidence="3" id="KW-0560">Oxidoreductase</keyword>
<evidence type="ECO:0000313" key="6">
    <source>
        <dbReference type="EMBL" id="GEL22262.1"/>
    </source>
</evidence>
<comment type="caution">
    <text evidence="6">The sequence shown here is derived from an EMBL/GenBank/DDBJ whole genome shotgun (WGS) entry which is preliminary data.</text>
</comment>
<dbReference type="NCBIfam" id="TIGR03619">
    <property type="entry name" value="F420_Rv2161c"/>
    <property type="match status" value="1"/>
</dbReference>
<dbReference type="InterPro" id="IPR050172">
    <property type="entry name" value="SsuD_RutA_monooxygenase"/>
</dbReference>
<dbReference type="GO" id="GO:0008726">
    <property type="term" value="F:alkanesulfonate monooxygenase activity"/>
    <property type="evidence" value="ECO:0007669"/>
    <property type="project" value="TreeGrafter"/>
</dbReference>
<dbReference type="PANTHER" id="PTHR42847:SF4">
    <property type="entry name" value="ALKANESULFONATE MONOOXYGENASE-RELATED"/>
    <property type="match status" value="1"/>
</dbReference>
<dbReference type="InterPro" id="IPR036661">
    <property type="entry name" value="Luciferase-like_sf"/>
</dbReference>
<evidence type="ECO:0000256" key="1">
    <source>
        <dbReference type="ARBA" id="ARBA00022630"/>
    </source>
</evidence>
<evidence type="ECO:0000256" key="3">
    <source>
        <dbReference type="ARBA" id="ARBA00023002"/>
    </source>
</evidence>
<dbReference type="InterPro" id="IPR011251">
    <property type="entry name" value="Luciferase-like_dom"/>
</dbReference>
<evidence type="ECO:0000256" key="2">
    <source>
        <dbReference type="ARBA" id="ARBA00022643"/>
    </source>
</evidence>
<keyword evidence="4" id="KW-0503">Monooxygenase</keyword>
<sequence length="304" mass="33138">MQVGVLFYVTGYTIDPVTLGQAVEAAGFDSVWLPDHPALPVKTELPFPMTGGDFPRLYGEMADPFVTMGFLAAATTTLKVATGVCVVPGRHPLNLAKAASTVDNFSDGRLLLGIGVGYMREEIELFGVDFDTRWAYTRETIDFCRRLWKDGQAAYDGKILSYPEVIVDPLPVQRPGPPIVIGGMNTEYTYRRIARWGDGWLATLPSPEQIAEGRKAITAECEAIGRDPAEIEISVLTHEADPALQEAYADAGADRLVVMLYNHPGRAVTPDEWLEVSAVAATSPAPTTDETLRALDLIRTRAQL</sequence>
<dbReference type="EMBL" id="BJVJ01000007">
    <property type="protein sequence ID" value="GEL22262.1"/>
    <property type="molecule type" value="Genomic_DNA"/>
</dbReference>
<dbReference type="Pfam" id="PF00296">
    <property type="entry name" value="Bac_luciferase"/>
    <property type="match status" value="1"/>
</dbReference>
<dbReference type="PANTHER" id="PTHR42847">
    <property type="entry name" value="ALKANESULFONATE MONOOXYGENASE"/>
    <property type="match status" value="1"/>
</dbReference>
<dbReference type="RefSeq" id="WP_147103240.1">
    <property type="nucleotide sequence ID" value="NZ_BJVJ01000007.1"/>
</dbReference>